<protein>
    <recommendedName>
        <fullName evidence="3">Octanoyltransferase LipM</fullName>
        <ecNumber evidence="3">2.3.1.181</ecNumber>
    </recommendedName>
    <alternativeName>
        <fullName evidence="3">Octanoyl-[acyl-carrier-protein]:[GcvH] N-octanoyltransferase</fullName>
    </alternativeName>
</protein>
<dbReference type="Pfam" id="PF21948">
    <property type="entry name" value="LplA-B_cat"/>
    <property type="match status" value="1"/>
</dbReference>
<evidence type="ECO:0000256" key="1">
    <source>
        <dbReference type="ARBA" id="ARBA00022679"/>
    </source>
</evidence>
<evidence type="ECO:0000313" key="5">
    <source>
        <dbReference type="EMBL" id="SDH10445.1"/>
    </source>
</evidence>
<comment type="function">
    <text evidence="3">Catalyzes the transfer of endogenously produced octanoic acid from octanoyl-acyl-carrier-protein onto the lipoyl domain of GcvH, an intermediate carrier during protein lipoylation.</text>
</comment>
<dbReference type="HAMAP" id="MF_02118">
    <property type="entry name" value="LipM"/>
    <property type="match status" value="1"/>
</dbReference>
<comment type="pathway">
    <text evidence="3">Protein modification; protein lipoylation via endogenous pathway; protein N(6)-(lipoyl)lysine from octanoyl-[acyl-carrier-protein].</text>
</comment>
<reference evidence="5 6" key="1">
    <citation type="submission" date="2016-10" db="EMBL/GenBank/DDBJ databases">
        <authorList>
            <person name="de Groot N.N."/>
        </authorList>
    </citation>
    <scope>NUCLEOTIDE SEQUENCE [LARGE SCALE GENOMIC DNA]</scope>
    <source>
        <strain evidence="5 6">L 420-91</strain>
    </source>
</reference>
<dbReference type="InterPro" id="IPR045864">
    <property type="entry name" value="aa-tRNA-synth_II/BPL/LPL"/>
</dbReference>
<accession>A0A1G7ZP94</accession>
<comment type="miscellaneous">
    <text evidence="3">In the reaction, the free carboxyl group of octanoic acid is attached via an amide linkage to the epsilon-amino group of a specific lysine residue of lipoyl domains of lipoate-dependent enzymes. The reaction proceeds via an octanoyl-thioester enzyme intermediate.</text>
</comment>
<dbReference type="GO" id="GO:0033819">
    <property type="term" value="F:lipoyl(octanoyl) transferase activity"/>
    <property type="evidence" value="ECO:0007669"/>
    <property type="project" value="UniProtKB-UniRule"/>
</dbReference>
<sequence>MEYATISKEEHRKGAKEMEQWRFIDTGVHSPAMNMAIDEAVLIVHSEGKTKPSLRFYTWNPATVSIGYFQKAEKEIDLDKVREYGLGFVRRATGGRTVLHDQELTYSVVVSESHPAMPSSVTDAYRVISVGLLEGFRLLGLQADMVHPDDAKFAIPSSAACFDSPSSYELVVEGRKVAGSAQTRQKGVILQHGSILLDIDIDMLFDIIRHPNERVRDRLKKNFADKAVAINQVRKTPVTLAEARKAFREGFAKGFGVELVDDTLTAEEAELAEQLAREKYGCDEWNFKR</sequence>
<dbReference type="PROSITE" id="PS51733">
    <property type="entry name" value="BPL_LPL_CATALYTIC"/>
    <property type="match status" value="1"/>
</dbReference>
<dbReference type="InterPro" id="IPR050664">
    <property type="entry name" value="Octanoyltrans_LipM/LipL"/>
</dbReference>
<comment type="catalytic activity">
    <reaction evidence="3">
        <text>octanoyl-[ACP] + L-lysyl-[protein] = N(6)-octanoyl-L-lysyl-[protein] + holo-[ACP] + H(+)</text>
        <dbReference type="Rhea" id="RHEA:17665"/>
        <dbReference type="Rhea" id="RHEA-COMP:9636"/>
        <dbReference type="Rhea" id="RHEA-COMP:9685"/>
        <dbReference type="Rhea" id="RHEA-COMP:9752"/>
        <dbReference type="Rhea" id="RHEA-COMP:9928"/>
        <dbReference type="ChEBI" id="CHEBI:15378"/>
        <dbReference type="ChEBI" id="CHEBI:29969"/>
        <dbReference type="ChEBI" id="CHEBI:64479"/>
        <dbReference type="ChEBI" id="CHEBI:78463"/>
        <dbReference type="ChEBI" id="CHEBI:78809"/>
        <dbReference type="EC" id="2.3.1.181"/>
    </reaction>
</comment>
<evidence type="ECO:0000259" key="4">
    <source>
        <dbReference type="PROSITE" id="PS51733"/>
    </source>
</evidence>
<dbReference type="GO" id="GO:0009107">
    <property type="term" value="P:lipoate biosynthetic process"/>
    <property type="evidence" value="ECO:0007669"/>
    <property type="project" value="UniProtKB-UniRule"/>
</dbReference>
<evidence type="ECO:0000313" key="6">
    <source>
        <dbReference type="Proteomes" id="UP000198956"/>
    </source>
</evidence>
<dbReference type="PANTHER" id="PTHR43679">
    <property type="entry name" value="OCTANOYLTRANSFERASE LIPM-RELATED"/>
    <property type="match status" value="1"/>
</dbReference>
<keyword evidence="1 3" id="KW-0808">Transferase</keyword>
<name>A0A1G7ZP94_ANETH</name>
<dbReference type="InterPro" id="IPR024898">
    <property type="entry name" value="LipM"/>
</dbReference>
<proteinExistence type="inferred from homology"/>
<dbReference type="SUPFAM" id="SSF55681">
    <property type="entry name" value="Class II aaRS and biotin synthetases"/>
    <property type="match status" value="1"/>
</dbReference>
<comment type="subunit">
    <text evidence="3">Monomer.</text>
</comment>
<dbReference type="GO" id="GO:0016874">
    <property type="term" value="F:ligase activity"/>
    <property type="evidence" value="ECO:0007669"/>
    <property type="project" value="UniProtKB-KW"/>
</dbReference>
<dbReference type="EC" id="2.3.1.181" evidence="3"/>
<feature type="site" description="Lowers pKa of active site Cys" evidence="3">
    <location>
        <position position="176"/>
    </location>
</feature>
<organism evidence="5 6">
    <name type="scientific">Aneurinibacillus thermoaerophilus</name>
    <dbReference type="NCBI Taxonomy" id="143495"/>
    <lineage>
        <taxon>Bacteria</taxon>
        <taxon>Bacillati</taxon>
        <taxon>Bacillota</taxon>
        <taxon>Bacilli</taxon>
        <taxon>Bacillales</taxon>
        <taxon>Paenibacillaceae</taxon>
        <taxon>Aneurinibacillus group</taxon>
        <taxon>Aneurinibacillus</taxon>
    </lineage>
</organism>
<feature type="domain" description="BPL/LPL catalytic" evidence="4">
    <location>
        <begin position="48"/>
        <end position="259"/>
    </location>
</feature>
<keyword evidence="5" id="KW-0436">Ligase</keyword>
<evidence type="ECO:0000256" key="3">
    <source>
        <dbReference type="HAMAP-Rule" id="MF_02118"/>
    </source>
</evidence>
<dbReference type="GO" id="GO:0009249">
    <property type="term" value="P:protein lipoylation"/>
    <property type="evidence" value="ECO:0007669"/>
    <property type="project" value="UniProtKB-UniRule"/>
</dbReference>
<dbReference type="PANTHER" id="PTHR43679:SF2">
    <property type="entry name" value="OCTANOYL-[GCVH]:PROTEIN N-OCTANOYLTRANSFERASE"/>
    <property type="match status" value="1"/>
</dbReference>
<dbReference type="AlphaFoldDB" id="A0A1G7ZP94"/>
<dbReference type="CDD" id="cd16443">
    <property type="entry name" value="LplA"/>
    <property type="match status" value="1"/>
</dbReference>
<dbReference type="InterPro" id="IPR004143">
    <property type="entry name" value="BPL_LPL_catalytic"/>
</dbReference>
<keyword evidence="2 3" id="KW-0012">Acyltransferase</keyword>
<dbReference type="Proteomes" id="UP000198956">
    <property type="component" value="Unassembled WGS sequence"/>
</dbReference>
<dbReference type="EMBL" id="FNDE01000011">
    <property type="protein sequence ID" value="SDH10445.1"/>
    <property type="molecule type" value="Genomic_DNA"/>
</dbReference>
<gene>
    <name evidence="3" type="primary">lipM</name>
    <name evidence="5" type="ORF">SAMN04489735_101193</name>
</gene>
<comment type="similarity">
    <text evidence="3">Belongs to the octanoyltransferase LipM family.</text>
</comment>
<dbReference type="Gene3D" id="3.30.930.10">
    <property type="entry name" value="Bira Bifunctional Protein, Domain 2"/>
    <property type="match status" value="1"/>
</dbReference>
<feature type="active site" description="Acyl-thioester intermediate" evidence="3">
    <location>
        <position position="161"/>
    </location>
</feature>
<evidence type="ECO:0000256" key="2">
    <source>
        <dbReference type="ARBA" id="ARBA00023315"/>
    </source>
</evidence>